<dbReference type="AlphaFoldDB" id="A0A508TFG3"/>
<proteinExistence type="predicted"/>
<evidence type="ECO:0000313" key="4">
    <source>
        <dbReference type="Proteomes" id="UP000328092"/>
    </source>
</evidence>
<accession>A0A508TFG3</accession>
<dbReference type="Proteomes" id="UP000328092">
    <property type="component" value="Unassembled WGS sequence"/>
</dbReference>
<dbReference type="InterPro" id="IPR041459">
    <property type="entry name" value="MPTase-PolyVal"/>
</dbReference>
<keyword evidence="3" id="KW-0808">Transferase</keyword>
<dbReference type="RefSeq" id="WP_139861956.1">
    <property type="nucleotide sequence ID" value="NZ_CAADFC020000016.1"/>
</dbReference>
<name>A0A508TFG3_9BRAD</name>
<evidence type="ECO:0000313" key="3">
    <source>
        <dbReference type="EMBL" id="VIO73321.1"/>
    </source>
</evidence>
<dbReference type="InterPro" id="IPR013610">
    <property type="entry name" value="ArdC_N"/>
</dbReference>
<feature type="domain" description="N-terminal" evidence="1">
    <location>
        <begin position="4"/>
        <end position="120"/>
    </location>
</feature>
<keyword evidence="3" id="KW-0548">Nucleotidyltransferase</keyword>
<dbReference type="GO" id="GO:0016779">
    <property type="term" value="F:nucleotidyltransferase activity"/>
    <property type="evidence" value="ECO:0007669"/>
    <property type="project" value="UniProtKB-KW"/>
</dbReference>
<organism evidence="3 4">
    <name type="scientific">Bradyrhizobium ivorense</name>
    <dbReference type="NCBI Taxonomy" id="2511166"/>
    <lineage>
        <taxon>Bacteria</taxon>
        <taxon>Pseudomonadati</taxon>
        <taxon>Pseudomonadota</taxon>
        <taxon>Alphaproteobacteria</taxon>
        <taxon>Hyphomicrobiales</taxon>
        <taxon>Nitrobacteraceae</taxon>
        <taxon>Bradyrhizobium</taxon>
    </lineage>
</organism>
<keyword evidence="4" id="KW-1185">Reference proteome</keyword>
<protein>
    <submittedName>
        <fullName evidence="3">DNA primase TraC</fullName>
        <ecNumber evidence="3">2.7.7.-</ecNumber>
    </submittedName>
</protein>
<dbReference type="PIRSF" id="PIRSF037112">
    <property type="entry name" value="Antirestriction_ArdC"/>
    <property type="match status" value="1"/>
</dbReference>
<dbReference type="GO" id="GO:0003697">
    <property type="term" value="F:single-stranded DNA binding"/>
    <property type="evidence" value="ECO:0007669"/>
    <property type="project" value="InterPro"/>
</dbReference>
<evidence type="ECO:0000259" key="2">
    <source>
        <dbReference type="Pfam" id="PF18818"/>
    </source>
</evidence>
<dbReference type="EMBL" id="CAADFC020000016">
    <property type="protein sequence ID" value="VIO73321.1"/>
    <property type="molecule type" value="Genomic_DNA"/>
</dbReference>
<dbReference type="InterPro" id="IPR017113">
    <property type="entry name" value="Antirestriction_ArdC"/>
</dbReference>
<sequence>MKRDLYAEVSARIIAELETGAAPWIKPWSATPGASTPYNAVSNRPYSGCNVVLLWMAQAAGYRTPRFLTFKQALELGGNVRKGERGTKVYFVKQLQVRDKSADDDAVTRIVPMLREYTVFNLDQCENLPERIVAPGAVKPRNCDERSAAVDEFLACTGASIREGFGEAYYLPGADFISLPRFEAFKNAAHFYSTAFHELGHWTGHKSRLARDLRHRFGERAYAAEELVAELCSAFLCAEFSIDGDLRHAGYIENWIRLLRADTRAFFTACSKAQAAADFLRGLALSAPSEAAA</sequence>
<dbReference type="OrthoDB" id="9792687at2"/>
<dbReference type="Pfam" id="PF18818">
    <property type="entry name" value="MPTase-PolyVal"/>
    <property type="match status" value="1"/>
</dbReference>
<comment type="caution">
    <text evidence="3">The sequence shown here is derived from an EMBL/GenBank/DDBJ whole genome shotgun (WGS) entry which is preliminary data.</text>
</comment>
<feature type="domain" description="Polyvalent protein metallopeptidase" evidence="2">
    <location>
        <begin position="149"/>
        <end position="271"/>
    </location>
</feature>
<gene>
    <name evidence="3" type="primary">traC_5</name>
    <name evidence="3" type="ORF">CI1B_49260</name>
</gene>
<dbReference type="Pfam" id="PF08401">
    <property type="entry name" value="ArdcN"/>
    <property type="match status" value="1"/>
</dbReference>
<reference evidence="3" key="1">
    <citation type="submission" date="2019-02" db="EMBL/GenBank/DDBJ databases">
        <authorList>
            <person name="Pothier F.J."/>
        </authorList>
    </citation>
    <scope>NUCLEOTIDE SEQUENCE</scope>
    <source>
        <strain evidence="3">CI-1B</strain>
    </source>
</reference>
<dbReference type="EC" id="2.7.7.-" evidence="3"/>
<evidence type="ECO:0000259" key="1">
    <source>
        <dbReference type="Pfam" id="PF08401"/>
    </source>
</evidence>